<sequence>MNLDIEENIIINPNTSGYVDRKMAKWQGLILSEHTETVNDKKKNNRKVNIEKEKQSVDVIYSLIDFSYSQKVMVSIQVDCLFNGSYQDDIIGVVFGYLDNNIYIQTIDSGLVVCELELIRNIENHKQKKWFKV</sequence>
<dbReference type="Proteomes" id="UP000199481">
    <property type="component" value="Unassembled WGS sequence"/>
</dbReference>
<reference evidence="2" key="1">
    <citation type="submission" date="2016-10" db="EMBL/GenBank/DDBJ databases">
        <authorList>
            <person name="Varghese N."/>
            <person name="Submissions S."/>
        </authorList>
    </citation>
    <scope>NUCLEOTIDE SEQUENCE [LARGE SCALE GENOMIC DNA]</scope>
    <source>
        <strain evidence="2">MPL-11</strain>
    </source>
</reference>
<dbReference type="AlphaFoldDB" id="A0A1H0XIC1"/>
<dbReference type="RefSeq" id="WP_089974357.1">
    <property type="nucleotide sequence ID" value="NZ_CP084918.1"/>
</dbReference>
<dbReference type="EMBL" id="FNJW01000003">
    <property type="protein sequence ID" value="SDQ02581.1"/>
    <property type="molecule type" value="Genomic_DNA"/>
</dbReference>
<accession>A0A1H0XIC1</accession>
<dbReference type="OrthoDB" id="1644322at2"/>
<evidence type="ECO:0000313" key="2">
    <source>
        <dbReference type="Proteomes" id="UP000199481"/>
    </source>
</evidence>
<proteinExistence type="predicted"/>
<name>A0A1H0XIC1_9LACT</name>
<evidence type="ECO:0008006" key="3">
    <source>
        <dbReference type="Google" id="ProtNLM"/>
    </source>
</evidence>
<protein>
    <recommendedName>
        <fullName evidence="3">YolD-like protein</fullName>
    </recommendedName>
</protein>
<evidence type="ECO:0000313" key="1">
    <source>
        <dbReference type="EMBL" id="SDQ02581.1"/>
    </source>
</evidence>
<keyword evidence="2" id="KW-1185">Reference proteome</keyword>
<gene>
    <name evidence="1" type="ORF">SAMN04487752_0093</name>
</gene>
<organism evidence="1 2">
    <name type="scientific">Carnobacterium viridans</name>
    <dbReference type="NCBI Taxonomy" id="174587"/>
    <lineage>
        <taxon>Bacteria</taxon>
        <taxon>Bacillati</taxon>
        <taxon>Bacillota</taxon>
        <taxon>Bacilli</taxon>
        <taxon>Lactobacillales</taxon>
        <taxon>Carnobacteriaceae</taxon>
        <taxon>Carnobacterium</taxon>
    </lineage>
</organism>